<protein>
    <submittedName>
        <fullName evidence="4">NAD(P)/FAD-dependent oxidoreductase</fullName>
        <ecNumber evidence="4">1.-.-.-</ecNumber>
    </submittedName>
</protein>
<evidence type="ECO:0000259" key="3">
    <source>
        <dbReference type="Pfam" id="PF01266"/>
    </source>
</evidence>
<dbReference type="InterPro" id="IPR006076">
    <property type="entry name" value="FAD-dep_OxRdtase"/>
</dbReference>
<feature type="region of interest" description="Disordered" evidence="2">
    <location>
        <begin position="380"/>
        <end position="409"/>
    </location>
</feature>
<dbReference type="Gene3D" id="3.30.9.10">
    <property type="entry name" value="D-Amino Acid Oxidase, subunit A, domain 2"/>
    <property type="match status" value="1"/>
</dbReference>
<sequence length="409" mass="42196">MRHRTTASHAPDAVIVGAGVVGAACAYYASRAGLAVTVVDRGPVAGGTTGAGEGNLLVSDKEAGPELDLALLSTRLWRELAEALPPEDAIEYELKGGLVVTSDETALTALRTFAKGQRDAGVEAYEIPAGEVHALEPHLAPGLAGAFHYPQDAQVQPARAAAALLRAARHMGAELRLGEEVTAVLTDTDGAVRGVRTPRGDLHTPFVVNAAGTWGGRVAALAGTHLPVMPRRGFVLVTEPLPPRLIRHKVYSADYIADVASGSADLQSSPVVEGTPAGPVLIGATRERVGFDRGLSTEALRRLAAQATALFPVLADVRALRAYHGFRPYLPDHLPAIGADPRVPGLYHACGHEGAGIGLAPATGLLLAAALSGERPALDLAPFRPDRFPAPDSGPGAPEPGPDAPGAPQ</sequence>
<dbReference type="SUPFAM" id="SSF51905">
    <property type="entry name" value="FAD/NAD(P)-binding domain"/>
    <property type="match status" value="1"/>
</dbReference>
<dbReference type="GO" id="GO:0016491">
    <property type="term" value="F:oxidoreductase activity"/>
    <property type="evidence" value="ECO:0007669"/>
    <property type="project" value="UniProtKB-KW"/>
</dbReference>
<dbReference type="PROSITE" id="PS51257">
    <property type="entry name" value="PROKAR_LIPOPROTEIN"/>
    <property type="match status" value="1"/>
</dbReference>
<dbReference type="Pfam" id="PF01266">
    <property type="entry name" value="DAO"/>
    <property type="match status" value="1"/>
</dbReference>
<keyword evidence="5" id="KW-1185">Reference proteome</keyword>
<name>A0ABV9XDC7_9ACTN</name>
<dbReference type="SUPFAM" id="SSF54373">
    <property type="entry name" value="FAD-linked reductases, C-terminal domain"/>
    <property type="match status" value="1"/>
</dbReference>
<organism evidence="4 5">
    <name type="scientific">Streptomyces coeruleoprunus</name>
    <dbReference type="NCBI Taxonomy" id="285563"/>
    <lineage>
        <taxon>Bacteria</taxon>
        <taxon>Bacillati</taxon>
        <taxon>Actinomycetota</taxon>
        <taxon>Actinomycetes</taxon>
        <taxon>Kitasatosporales</taxon>
        <taxon>Streptomycetaceae</taxon>
        <taxon>Streptomyces</taxon>
    </lineage>
</organism>
<dbReference type="Proteomes" id="UP001595829">
    <property type="component" value="Unassembled WGS sequence"/>
</dbReference>
<evidence type="ECO:0000313" key="5">
    <source>
        <dbReference type="Proteomes" id="UP001595829"/>
    </source>
</evidence>
<dbReference type="PANTHER" id="PTHR13847">
    <property type="entry name" value="SARCOSINE DEHYDROGENASE-RELATED"/>
    <property type="match status" value="1"/>
</dbReference>
<dbReference type="RefSeq" id="WP_380841763.1">
    <property type="nucleotide sequence ID" value="NZ_JBHMCZ010000029.1"/>
</dbReference>
<evidence type="ECO:0000313" key="4">
    <source>
        <dbReference type="EMBL" id="MFC5023216.1"/>
    </source>
</evidence>
<gene>
    <name evidence="4" type="ORF">ACFPM3_13840</name>
</gene>
<dbReference type="EC" id="1.-.-.-" evidence="4"/>
<keyword evidence="1 4" id="KW-0560">Oxidoreductase</keyword>
<proteinExistence type="predicted"/>
<evidence type="ECO:0000256" key="1">
    <source>
        <dbReference type="ARBA" id="ARBA00023002"/>
    </source>
</evidence>
<dbReference type="PANTHER" id="PTHR13847:SF287">
    <property type="entry name" value="FAD-DEPENDENT OXIDOREDUCTASE DOMAIN-CONTAINING PROTEIN 1"/>
    <property type="match status" value="1"/>
</dbReference>
<dbReference type="EMBL" id="JBHSJD010000008">
    <property type="protein sequence ID" value="MFC5023216.1"/>
    <property type="molecule type" value="Genomic_DNA"/>
</dbReference>
<dbReference type="Gene3D" id="3.50.50.60">
    <property type="entry name" value="FAD/NAD(P)-binding domain"/>
    <property type="match status" value="1"/>
</dbReference>
<evidence type="ECO:0000256" key="2">
    <source>
        <dbReference type="SAM" id="MobiDB-lite"/>
    </source>
</evidence>
<feature type="domain" description="FAD dependent oxidoreductase" evidence="3">
    <location>
        <begin position="12"/>
        <end position="369"/>
    </location>
</feature>
<feature type="compositionally biased region" description="Pro residues" evidence="2">
    <location>
        <begin position="397"/>
        <end position="409"/>
    </location>
</feature>
<reference evidence="5" key="1">
    <citation type="journal article" date="2019" name="Int. J. Syst. Evol. Microbiol.">
        <title>The Global Catalogue of Microorganisms (GCM) 10K type strain sequencing project: providing services to taxonomists for standard genome sequencing and annotation.</title>
        <authorList>
            <consortium name="The Broad Institute Genomics Platform"/>
            <consortium name="The Broad Institute Genome Sequencing Center for Infectious Disease"/>
            <person name="Wu L."/>
            <person name="Ma J."/>
        </authorList>
    </citation>
    <scope>NUCLEOTIDE SEQUENCE [LARGE SCALE GENOMIC DNA]</scope>
    <source>
        <strain evidence="5">CGMCC 4.1648</strain>
    </source>
</reference>
<comment type="caution">
    <text evidence="4">The sequence shown here is derived from an EMBL/GenBank/DDBJ whole genome shotgun (WGS) entry which is preliminary data.</text>
</comment>
<dbReference type="InterPro" id="IPR036188">
    <property type="entry name" value="FAD/NAD-bd_sf"/>
</dbReference>
<accession>A0ABV9XDC7</accession>